<organism evidence="1 2">
    <name type="scientific">Mycena metata</name>
    <dbReference type="NCBI Taxonomy" id="1033252"/>
    <lineage>
        <taxon>Eukaryota</taxon>
        <taxon>Fungi</taxon>
        <taxon>Dikarya</taxon>
        <taxon>Basidiomycota</taxon>
        <taxon>Agaricomycotina</taxon>
        <taxon>Agaricomycetes</taxon>
        <taxon>Agaricomycetidae</taxon>
        <taxon>Agaricales</taxon>
        <taxon>Marasmiineae</taxon>
        <taxon>Mycenaceae</taxon>
        <taxon>Mycena</taxon>
    </lineage>
</organism>
<evidence type="ECO:0000313" key="2">
    <source>
        <dbReference type="Proteomes" id="UP001215598"/>
    </source>
</evidence>
<accession>A0AAD7H0E3</accession>
<gene>
    <name evidence="1" type="ORF">B0H16DRAFT_1745824</name>
</gene>
<name>A0AAD7H0E3_9AGAR</name>
<sequence length="246" mass="28061">MVEMQSAFREMEASLTAEALGVEEGPVATWTQMATDWEADADSPNPFEMVRKDDHLAKVRHDLAVEAATRERDGIEDMDAVRDGMHVTEVIAMGLQLEEQQRTLRFDASAAGLHPTKDQSRTMVERTSKMRRKILAWIDIQRGFFPVVDSLRAREDHARAQIAKTQPIPGVQAYDIALWMPSAIAKAPGWARRQRPKLLDDAVDHEYRLRVGQANEALDEMRRNLLVRTYLYNLKDAYSRGVRDNM</sequence>
<comment type="caution">
    <text evidence="1">The sequence shown here is derived from an EMBL/GenBank/DDBJ whole genome shotgun (WGS) entry which is preliminary data.</text>
</comment>
<dbReference type="AlphaFoldDB" id="A0AAD7H0E3"/>
<keyword evidence="2" id="KW-1185">Reference proteome</keyword>
<dbReference type="Proteomes" id="UP001215598">
    <property type="component" value="Unassembled WGS sequence"/>
</dbReference>
<protein>
    <submittedName>
        <fullName evidence="1">Uncharacterized protein</fullName>
    </submittedName>
</protein>
<proteinExistence type="predicted"/>
<evidence type="ECO:0000313" key="1">
    <source>
        <dbReference type="EMBL" id="KAJ7709421.1"/>
    </source>
</evidence>
<reference evidence="1" key="1">
    <citation type="submission" date="2023-03" db="EMBL/GenBank/DDBJ databases">
        <title>Massive genome expansion in bonnet fungi (Mycena s.s.) driven by repeated elements and novel gene families across ecological guilds.</title>
        <authorList>
            <consortium name="Lawrence Berkeley National Laboratory"/>
            <person name="Harder C.B."/>
            <person name="Miyauchi S."/>
            <person name="Viragh M."/>
            <person name="Kuo A."/>
            <person name="Thoen E."/>
            <person name="Andreopoulos B."/>
            <person name="Lu D."/>
            <person name="Skrede I."/>
            <person name="Drula E."/>
            <person name="Henrissat B."/>
            <person name="Morin E."/>
            <person name="Kohler A."/>
            <person name="Barry K."/>
            <person name="LaButti K."/>
            <person name="Morin E."/>
            <person name="Salamov A."/>
            <person name="Lipzen A."/>
            <person name="Mereny Z."/>
            <person name="Hegedus B."/>
            <person name="Baldrian P."/>
            <person name="Stursova M."/>
            <person name="Weitz H."/>
            <person name="Taylor A."/>
            <person name="Grigoriev I.V."/>
            <person name="Nagy L.G."/>
            <person name="Martin F."/>
            <person name="Kauserud H."/>
        </authorList>
    </citation>
    <scope>NUCLEOTIDE SEQUENCE</scope>
    <source>
        <strain evidence="1">CBHHK182m</strain>
    </source>
</reference>
<dbReference type="EMBL" id="JARKIB010000418">
    <property type="protein sequence ID" value="KAJ7709421.1"/>
    <property type="molecule type" value="Genomic_DNA"/>
</dbReference>